<evidence type="ECO:0000313" key="2">
    <source>
        <dbReference type="Proteomes" id="UP001651158"/>
    </source>
</evidence>
<evidence type="ECO:0000313" key="1">
    <source>
        <dbReference type="EMBL" id="KAL5108517.1"/>
    </source>
</evidence>
<sequence length="86" mass="10043">MPKRAQLEFECEMWDQANLNEVRALLDECGAYVSPQHPTIHIEKLTLDDFHTVLNRVRFSNFRVAYIECNAGFLYHVVLFNSNLIS</sequence>
<comment type="caution">
    <text evidence="1">The sequence shown here is derived from an EMBL/GenBank/DDBJ whole genome shotgun (WGS) entry which is preliminary data.</text>
</comment>
<accession>A0ABR4QG47</accession>
<organism evidence="1 2">
    <name type="scientific">Taenia crassiceps</name>
    <dbReference type="NCBI Taxonomy" id="6207"/>
    <lineage>
        <taxon>Eukaryota</taxon>
        <taxon>Metazoa</taxon>
        <taxon>Spiralia</taxon>
        <taxon>Lophotrochozoa</taxon>
        <taxon>Platyhelminthes</taxon>
        <taxon>Cestoda</taxon>
        <taxon>Eucestoda</taxon>
        <taxon>Cyclophyllidea</taxon>
        <taxon>Taeniidae</taxon>
        <taxon>Taenia</taxon>
    </lineage>
</organism>
<protein>
    <submittedName>
        <fullName evidence="1">Uncharacterized protein</fullName>
    </submittedName>
</protein>
<reference evidence="1 2" key="1">
    <citation type="journal article" date="2022" name="Front. Cell. Infect. Microbiol.">
        <title>The Genomes of Two Strains of Taenia crassiceps the Animal Model for the Study of Human Cysticercosis.</title>
        <authorList>
            <person name="Bobes R.J."/>
            <person name="Estrada K."/>
            <person name="Rios-Valencia D.G."/>
            <person name="Calderon-Gallegos A."/>
            <person name="de la Torre P."/>
            <person name="Carrero J.C."/>
            <person name="Sanchez-Flores A."/>
            <person name="Laclette J.P."/>
        </authorList>
    </citation>
    <scope>NUCLEOTIDE SEQUENCE [LARGE SCALE GENOMIC DNA]</scope>
    <source>
        <strain evidence="1">WFUcys</strain>
    </source>
</reference>
<proteinExistence type="predicted"/>
<dbReference type="Proteomes" id="UP001651158">
    <property type="component" value="Unassembled WGS sequence"/>
</dbReference>
<gene>
    <name evidence="1" type="ORF">TcWFU_001660</name>
</gene>
<keyword evidence="2" id="KW-1185">Reference proteome</keyword>
<name>A0ABR4QG47_9CEST</name>
<dbReference type="EMBL" id="JAKROA010000003">
    <property type="protein sequence ID" value="KAL5108517.1"/>
    <property type="molecule type" value="Genomic_DNA"/>
</dbReference>